<evidence type="ECO:0000313" key="1">
    <source>
        <dbReference type="EMBL" id="PCK32904.1"/>
    </source>
</evidence>
<dbReference type="OrthoDB" id="6309052at2"/>
<evidence type="ECO:0000313" key="2">
    <source>
        <dbReference type="Proteomes" id="UP000228621"/>
    </source>
</evidence>
<reference evidence="2" key="1">
    <citation type="journal article" date="2019" name="Genome Announc.">
        <title>Draft Genome Sequence of Pseudoalteromonas piscicida Strain 36Y ROTHPW, an Hypersaline Seawater Isolate from the South Coast of Sonora, Mexico.</title>
        <authorList>
            <person name="Sanchez-Diaz R."/>
            <person name="Molina-Garza Z.J."/>
            <person name="Cruz-Suarez L.E."/>
            <person name="Selvin J."/>
            <person name="Kiran G.S."/>
            <person name="Ibarra-Gamez J.C."/>
            <person name="Gomez-Gil B."/>
            <person name="Galaviz-Silva L."/>
        </authorList>
    </citation>
    <scope>NUCLEOTIDE SEQUENCE [LARGE SCALE GENOMIC DNA]</scope>
    <source>
        <strain evidence="2">36Y_RITHPW</strain>
    </source>
</reference>
<sequence>MARPRRQSSKKTRKEDFEGKLEQVVGEYRQEKEVLDALAEDSPEYSEQKSKCDKLFARAERFINRQS</sequence>
<name>A0A2A5JTV3_PSEO7</name>
<comment type="caution">
    <text evidence="1">The sequence shown here is derived from an EMBL/GenBank/DDBJ whole genome shotgun (WGS) entry which is preliminary data.</text>
</comment>
<dbReference type="EMBL" id="NKHF01000023">
    <property type="protein sequence ID" value="PCK32904.1"/>
    <property type="molecule type" value="Genomic_DNA"/>
</dbReference>
<protein>
    <submittedName>
        <fullName evidence="1">Uncharacterized protein</fullName>
    </submittedName>
</protein>
<gene>
    <name evidence="1" type="ORF">CEX98_04760</name>
</gene>
<keyword evidence="2" id="KW-1185">Reference proteome</keyword>
<accession>A0A2A5JTV3</accession>
<dbReference type="AlphaFoldDB" id="A0A2A5JTV3"/>
<proteinExistence type="predicted"/>
<dbReference type="Proteomes" id="UP000228621">
    <property type="component" value="Unassembled WGS sequence"/>
</dbReference>
<dbReference type="RefSeq" id="WP_099640973.1">
    <property type="nucleotide sequence ID" value="NZ_NKHF01000023.1"/>
</dbReference>
<organism evidence="1 2">
    <name type="scientific">Pseudoalteromonas piscicida</name>
    <dbReference type="NCBI Taxonomy" id="43662"/>
    <lineage>
        <taxon>Bacteria</taxon>
        <taxon>Pseudomonadati</taxon>
        <taxon>Pseudomonadota</taxon>
        <taxon>Gammaproteobacteria</taxon>
        <taxon>Alteromonadales</taxon>
        <taxon>Pseudoalteromonadaceae</taxon>
        <taxon>Pseudoalteromonas</taxon>
    </lineage>
</organism>